<dbReference type="KEGG" id="tps:THAPSDRAFT_12149"/>
<reference evidence="2 3" key="2">
    <citation type="journal article" date="2008" name="Nature">
        <title>The Phaeodactylum genome reveals the evolutionary history of diatom genomes.</title>
        <authorList>
            <person name="Bowler C."/>
            <person name="Allen A.E."/>
            <person name="Badger J.H."/>
            <person name="Grimwood J."/>
            <person name="Jabbari K."/>
            <person name="Kuo A."/>
            <person name="Maheswari U."/>
            <person name="Martens C."/>
            <person name="Maumus F."/>
            <person name="Otillar R.P."/>
            <person name="Rayko E."/>
            <person name="Salamov A."/>
            <person name="Vandepoele K."/>
            <person name="Beszteri B."/>
            <person name="Gruber A."/>
            <person name="Heijde M."/>
            <person name="Katinka M."/>
            <person name="Mock T."/>
            <person name="Valentin K."/>
            <person name="Verret F."/>
            <person name="Berges J.A."/>
            <person name="Brownlee C."/>
            <person name="Cadoret J.P."/>
            <person name="Chiovitti A."/>
            <person name="Choi C.J."/>
            <person name="Coesel S."/>
            <person name="De Martino A."/>
            <person name="Detter J.C."/>
            <person name="Durkin C."/>
            <person name="Falciatore A."/>
            <person name="Fournet J."/>
            <person name="Haruta M."/>
            <person name="Huysman M.J."/>
            <person name="Jenkins B.D."/>
            <person name="Jiroutova K."/>
            <person name="Jorgensen R.E."/>
            <person name="Joubert Y."/>
            <person name="Kaplan A."/>
            <person name="Kroger N."/>
            <person name="Kroth P.G."/>
            <person name="La Roche J."/>
            <person name="Lindquist E."/>
            <person name="Lommer M."/>
            <person name="Martin-Jezequel V."/>
            <person name="Lopez P.J."/>
            <person name="Lucas S."/>
            <person name="Mangogna M."/>
            <person name="McGinnis K."/>
            <person name="Medlin L.K."/>
            <person name="Montsant A."/>
            <person name="Oudot-Le Secq M.P."/>
            <person name="Napoli C."/>
            <person name="Obornik M."/>
            <person name="Parker M.S."/>
            <person name="Petit J.L."/>
            <person name="Porcel B.M."/>
            <person name="Poulsen N."/>
            <person name="Robison M."/>
            <person name="Rychlewski L."/>
            <person name="Rynearson T.A."/>
            <person name="Schmutz J."/>
            <person name="Shapiro H."/>
            <person name="Siaut M."/>
            <person name="Stanley M."/>
            <person name="Sussman M.R."/>
            <person name="Taylor A.R."/>
            <person name="Vardi A."/>
            <person name="von Dassow P."/>
            <person name="Vyverman W."/>
            <person name="Willis A."/>
            <person name="Wyrwicz L.S."/>
            <person name="Rokhsar D.S."/>
            <person name="Weissenbach J."/>
            <person name="Armbrust E.V."/>
            <person name="Green B.R."/>
            <person name="Van de Peer Y."/>
            <person name="Grigoriev I.V."/>
        </authorList>
    </citation>
    <scope>NUCLEOTIDE SEQUENCE [LARGE SCALE GENOMIC DNA]</scope>
    <source>
        <strain evidence="2 3">CCMP1335</strain>
    </source>
</reference>
<feature type="compositionally biased region" description="Polar residues" evidence="1">
    <location>
        <begin position="302"/>
        <end position="321"/>
    </location>
</feature>
<proteinExistence type="predicted"/>
<feature type="compositionally biased region" description="Polar residues" evidence="1">
    <location>
        <begin position="748"/>
        <end position="769"/>
    </location>
</feature>
<dbReference type="AlphaFoldDB" id="B8CGL3"/>
<feature type="compositionally biased region" description="Basic and acidic residues" evidence="1">
    <location>
        <begin position="413"/>
        <end position="428"/>
    </location>
</feature>
<evidence type="ECO:0000256" key="1">
    <source>
        <dbReference type="SAM" id="MobiDB-lite"/>
    </source>
</evidence>
<feature type="compositionally biased region" description="Polar residues" evidence="1">
    <location>
        <begin position="633"/>
        <end position="642"/>
    </location>
</feature>
<feature type="compositionally biased region" description="Low complexity" evidence="1">
    <location>
        <begin position="441"/>
        <end position="454"/>
    </location>
</feature>
<organism evidence="2 3">
    <name type="scientific">Thalassiosira pseudonana</name>
    <name type="common">Marine diatom</name>
    <name type="synonym">Cyclotella nana</name>
    <dbReference type="NCBI Taxonomy" id="35128"/>
    <lineage>
        <taxon>Eukaryota</taxon>
        <taxon>Sar</taxon>
        <taxon>Stramenopiles</taxon>
        <taxon>Ochrophyta</taxon>
        <taxon>Bacillariophyta</taxon>
        <taxon>Coscinodiscophyceae</taxon>
        <taxon>Thalassiosirophycidae</taxon>
        <taxon>Thalassiosirales</taxon>
        <taxon>Thalassiosiraceae</taxon>
        <taxon>Thalassiosira</taxon>
    </lineage>
</organism>
<feature type="compositionally biased region" description="Low complexity" evidence="1">
    <location>
        <begin position="113"/>
        <end position="133"/>
    </location>
</feature>
<protein>
    <submittedName>
        <fullName evidence="2">Uncharacterized protein</fullName>
    </submittedName>
</protein>
<feature type="region of interest" description="Disordered" evidence="1">
    <location>
        <begin position="182"/>
        <end position="236"/>
    </location>
</feature>
<feature type="compositionally biased region" description="Polar residues" evidence="1">
    <location>
        <begin position="551"/>
        <end position="562"/>
    </location>
</feature>
<accession>B8CGL3</accession>
<feature type="compositionally biased region" description="Basic and acidic residues" evidence="1">
    <location>
        <begin position="361"/>
        <end position="382"/>
    </location>
</feature>
<gene>
    <name evidence="2" type="ORF">THAPSDRAFT_12149</name>
</gene>
<keyword evidence="3" id="KW-1185">Reference proteome</keyword>
<feature type="region of interest" description="Disordered" evidence="1">
    <location>
        <begin position="272"/>
        <end position="582"/>
    </location>
</feature>
<feature type="compositionally biased region" description="Polar residues" evidence="1">
    <location>
        <begin position="493"/>
        <end position="527"/>
    </location>
</feature>
<dbReference type="InParanoid" id="B8CGL3"/>
<feature type="compositionally biased region" description="Polar residues" evidence="1">
    <location>
        <begin position="571"/>
        <end position="580"/>
    </location>
</feature>
<feature type="region of interest" description="Disordered" evidence="1">
    <location>
        <begin position="113"/>
        <end position="144"/>
    </location>
</feature>
<feature type="compositionally biased region" description="Polar residues" evidence="1">
    <location>
        <begin position="182"/>
        <end position="198"/>
    </location>
</feature>
<feature type="compositionally biased region" description="Low complexity" evidence="1">
    <location>
        <begin position="469"/>
        <end position="484"/>
    </location>
</feature>
<feature type="region of interest" description="Disordered" evidence="1">
    <location>
        <begin position="748"/>
        <end position="771"/>
    </location>
</feature>
<feature type="compositionally biased region" description="Basic and acidic residues" evidence="1">
    <location>
        <begin position="608"/>
        <end position="625"/>
    </location>
</feature>
<evidence type="ECO:0000313" key="3">
    <source>
        <dbReference type="Proteomes" id="UP000001449"/>
    </source>
</evidence>
<dbReference type="PaxDb" id="35128-Thaps12149"/>
<feature type="compositionally biased region" description="Basic and acidic residues" evidence="1">
    <location>
        <begin position="207"/>
        <end position="223"/>
    </location>
</feature>
<feature type="region of interest" description="Disordered" evidence="1">
    <location>
        <begin position="598"/>
        <end position="645"/>
    </location>
</feature>
<dbReference type="GeneID" id="7448931"/>
<feature type="region of interest" description="Disordered" evidence="1">
    <location>
        <begin position="1"/>
        <end position="35"/>
    </location>
</feature>
<reference evidence="2 3" key="1">
    <citation type="journal article" date="2004" name="Science">
        <title>The genome of the diatom Thalassiosira pseudonana: ecology, evolution, and metabolism.</title>
        <authorList>
            <person name="Armbrust E.V."/>
            <person name="Berges J.A."/>
            <person name="Bowler C."/>
            <person name="Green B.R."/>
            <person name="Martinez D."/>
            <person name="Putnam N.H."/>
            <person name="Zhou S."/>
            <person name="Allen A.E."/>
            <person name="Apt K.E."/>
            <person name="Bechner M."/>
            <person name="Brzezinski M.A."/>
            <person name="Chaal B.K."/>
            <person name="Chiovitti A."/>
            <person name="Davis A.K."/>
            <person name="Demarest M.S."/>
            <person name="Detter J.C."/>
            <person name="Glavina T."/>
            <person name="Goodstein D."/>
            <person name="Hadi M.Z."/>
            <person name="Hellsten U."/>
            <person name="Hildebrand M."/>
            <person name="Jenkins B.D."/>
            <person name="Jurka J."/>
            <person name="Kapitonov V.V."/>
            <person name="Kroger N."/>
            <person name="Lau W.W."/>
            <person name="Lane T.W."/>
            <person name="Larimer F.W."/>
            <person name="Lippmeier J.C."/>
            <person name="Lucas S."/>
            <person name="Medina M."/>
            <person name="Montsant A."/>
            <person name="Obornik M."/>
            <person name="Parker M.S."/>
            <person name="Palenik B."/>
            <person name="Pazour G.J."/>
            <person name="Richardson P.M."/>
            <person name="Rynearson T.A."/>
            <person name="Saito M.A."/>
            <person name="Schwartz D.C."/>
            <person name="Thamatrakoln K."/>
            <person name="Valentin K."/>
            <person name="Vardi A."/>
            <person name="Wilkerson F.P."/>
            <person name="Rokhsar D.S."/>
        </authorList>
    </citation>
    <scope>NUCLEOTIDE SEQUENCE [LARGE SCALE GENOMIC DNA]</scope>
    <source>
        <strain evidence="2 3">CCMP1335</strain>
    </source>
</reference>
<dbReference type="HOGENOM" id="CLU_355106_0_0_1"/>
<name>B8CGL3_THAPS</name>
<dbReference type="RefSeq" id="XP_002295317.1">
    <property type="nucleotide sequence ID" value="XM_002295281.1"/>
</dbReference>
<evidence type="ECO:0000313" key="2">
    <source>
        <dbReference type="EMBL" id="EED87383.1"/>
    </source>
</evidence>
<feature type="compositionally biased region" description="Polar residues" evidence="1">
    <location>
        <begin position="329"/>
        <end position="360"/>
    </location>
</feature>
<feature type="compositionally biased region" description="Polar residues" evidence="1">
    <location>
        <begin position="1"/>
        <end position="11"/>
    </location>
</feature>
<dbReference type="EMBL" id="CM000655">
    <property type="protein sequence ID" value="EED87383.1"/>
    <property type="molecule type" value="Genomic_DNA"/>
</dbReference>
<sequence>MRYGRSSNNCVHTRGSDKSTPPPPYSPRQQKVDLRGGGAVGGGIDSDRCTVNRINQQQPQRRRSIDTVIHTQQLHNSRRSTVGNMTSTLMNSPSVRHSHRRTVKNSIGSASYSMQMQPSSSASAHTPTSSTASETCSSDETSDRSFNYVIDRGIAISVQRQHEHQQQSNGVAVRGKSTIGRNQQTHTLQRQQPIQQKWRSIGSRRRQSNERDVHKSEQEVEHKGRGRSIIRGIPTTRFEGRSLSRIRSSASSSVREMHGNAFNNVDKGVVSSDVAGRGGSNGDSVGRSRSLGRAQRDENMLPRQQRSHQQYDSTRLPSSQYRQEHRTPSKQGTRMRTSQSLNNFQAAVPSQTMDRTNSSPRARDGSQSHCKEPRLPQAKERGVPSCPVDYTIYLDTPPIKCRDPQSQYPKSPTRHEVHDDLSTHEVPRRKGSTPLSESAIRRSNTSTSRSSSQRAVYTRRQSLPSDNLRASAISSSSRYSRQQSLPDGRGVVSLSTAMKTNSASSGNNSIKNTMNGASPNVSHNNNVRQHRLPVLKLEPSEVPPRRKNSLPMDTTKASSKSIGNVHRPRRQSLNGEQPSKLNLPEETESAAFAIKAPAPESQLQTDTIQRRFDGGSPCVDRDQIKPHPRRTGDASSRSSSTRFDPFGVHRNRYYMNHSPQAEMLLREDNKPSLKDSISADVVEVDGLNGGIHEQESVQQLTSSSRSCSNSSHYFPVSVPTLLEKKIESTSRGTLVSFSKADTYDECTTCSGSTRKCRPSSSSTVQSKAKLQTDHPLRSYDEILSFIRGQTS</sequence>
<dbReference type="Proteomes" id="UP000001449">
    <property type="component" value="Chromosome 24"/>
</dbReference>